<evidence type="ECO:0000313" key="3">
    <source>
        <dbReference type="Proteomes" id="UP001596516"/>
    </source>
</evidence>
<dbReference type="Pfam" id="PF24390">
    <property type="entry name" value="PRTase-CE"/>
    <property type="match status" value="1"/>
</dbReference>
<protein>
    <recommendedName>
        <fullName evidence="1">PRTase-CE domain-containing protein</fullName>
    </recommendedName>
</protein>
<accession>A0ABW2UK35</accession>
<dbReference type="InterPro" id="IPR056920">
    <property type="entry name" value="PRTase-CE"/>
</dbReference>
<keyword evidence="3" id="KW-1185">Reference proteome</keyword>
<gene>
    <name evidence="2" type="ORF">ACFQXB_06220</name>
</gene>
<feature type="domain" description="PRTase-CE" evidence="1">
    <location>
        <begin position="54"/>
        <end position="313"/>
    </location>
</feature>
<comment type="caution">
    <text evidence="2">The sequence shown here is derived from an EMBL/GenBank/DDBJ whole genome shotgun (WGS) entry which is preliminary data.</text>
</comment>
<evidence type="ECO:0000313" key="2">
    <source>
        <dbReference type="EMBL" id="MFC7703784.1"/>
    </source>
</evidence>
<sequence length="318" mass="36519">MSEKLTELPQEWDFPGDESPLPEESITLLNYLSRKVFNDYEPAQFHPFRARLLDWINNLSDPRDQQMLLALLLDVFYVGRREFEALYRSAYRGSIARWILDSTNLDPFSVSVESSIRTHADELWICPVSDSLRINSFLKVNGLKSKEVRPDWRSLARLGDESKIREYVTRNKIKGLVLLEDFVGSGRQSKAAVKFASRALSDIPILFCPLVVCPKGDKALIDLTNGLTNVRYDPIVVLPDEVVLDFEKSRRAEATEVDAFLRRIMPSLQAATEEFMYGFEETGAKVVLFSNCPNNTLPIFHHESEQWKPLFPRVMRQS</sequence>
<name>A0ABW2UK35_9RHOB</name>
<organism evidence="2 3">
    <name type="scientific">Plastorhodobacter daqingensis</name>
    <dbReference type="NCBI Taxonomy" id="1387281"/>
    <lineage>
        <taxon>Bacteria</taxon>
        <taxon>Pseudomonadati</taxon>
        <taxon>Pseudomonadota</taxon>
        <taxon>Alphaproteobacteria</taxon>
        <taxon>Rhodobacterales</taxon>
        <taxon>Paracoccaceae</taxon>
        <taxon>Plastorhodobacter</taxon>
    </lineage>
</organism>
<evidence type="ECO:0000259" key="1">
    <source>
        <dbReference type="Pfam" id="PF24390"/>
    </source>
</evidence>
<dbReference type="EMBL" id="JBHTFQ010000003">
    <property type="protein sequence ID" value="MFC7703784.1"/>
    <property type="molecule type" value="Genomic_DNA"/>
</dbReference>
<dbReference type="Proteomes" id="UP001596516">
    <property type="component" value="Unassembled WGS sequence"/>
</dbReference>
<reference evidence="3" key="1">
    <citation type="journal article" date="2019" name="Int. J. Syst. Evol. Microbiol.">
        <title>The Global Catalogue of Microorganisms (GCM) 10K type strain sequencing project: providing services to taxonomists for standard genome sequencing and annotation.</title>
        <authorList>
            <consortium name="The Broad Institute Genomics Platform"/>
            <consortium name="The Broad Institute Genome Sequencing Center for Infectious Disease"/>
            <person name="Wu L."/>
            <person name="Ma J."/>
        </authorList>
    </citation>
    <scope>NUCLEOTIDE SEQUENCE [LARGE SCALE GENOMIC DNA]</scope>
    <source>
        <strain evidence="3">CGMCC 1.12750</strain>
    </source>
</reference>
<proteinExistence type="predicted"/>
<dbReference type="RefSeq" id="WP_377400794.1">
    <property type="nucleotide sequence ID" value="NZ_JBHTFQ010000003.1"/>
</dbReference>